<comment type="caution">
    <text evidence="2">The sequence shown here is derived from an EMBL/GenBank/DDBJ whole genome shotgun (WGS) entry which is preliminary data.</text>
</comment>
<name>A0ABS8Z5N5_9PSEU</name>
<gene>
    <name evidence="2" type="ORF">LWC34_10220</name>
</gene>
<feature type="signal peptide" evidence="1">
    <location>
        <begin position="1"/>
        <end position="22"/>
    </location>
</feature>
<organism evidence="2 3">
    <name type="scientific">Kibdelosporangium philippinense</name>
    <dbReference type="NCBI Taxonomy" id="211113"/>
    <lineage>
        <taxon>Bacteria</taxon>
        <taxon>Bacillati</taxon>
        <taxon>Actinomycetota</taxon>
        <taxon>Actinomycetes</taxon>
        <taxon>Pseudonocardiales</taxon>
        <taxon>Pseudonocardiaceae</taxon>
        <taxon>Kibdelosporangium</taxon>
    </lineage>
</organism>
<keyword evidence="1" id="KW-0732">Signal</keyword>
<accession>A0ABS8Z5N5</accession>
<dbReference type="EMBL" id="JAJVCN010000001">
    <property type="protein sequence ID" value="MCE7003203.1"/>
    <property type="molecule type" value="Genomic_DNA"/>
</dbReference>
<sequence>MVDAARPVMPWLCTLVMLTVTACSTPDRPPEPAPTPTTPIPAPQLDVSRYLSDPCSGVPANLSSRLGLRSRKSSHSKIIINAGDQAECQLTTGPPLTAAAAVRFYPHARPLTLVFGPGSGIKPTTVAGYPAGEWIQSTGADGSFTSCQYIVDIAETQGFGTLYNGPSGEPIETSCAHAKELADSVIAAIPR</sequence>
<dbReference type="Proteomes" id="UP001521150">
    <property type="component" value="Unassembled WGS sequence"/>
</dbReference>
<evidence type="ECO:0000313" key="2">
    <source>
        <dbReference type="EMBL" id="MCE7003203.1"/>
    </source>
</evidence>
<dbReference type="RefSeq" id="WP_233724755.1">
    <property type="nucleotide sequence ID" value="NZ_JAJVCN010000001.1"/>
</dbReference>
<proteinExistence type="predicted"/>
<feature type="chain" id="PRO_5047055285" evidence="1">
    <location>
        <begin position="23"/>
        <end position="191"/>
    </location>
</feature>
<protein>
    <submittedName>
        <fullName evidence="2">DUF3558 domain-containing protein</fullName>
    </submittedName>
</protein>
<reference evidence="2 3" key="1">
    <citation type="submission" date="2021-12" db="EMBL/GenBank/DDBJ databases">
        <title>Genome sequence of Kibdelosporangium philippinense ATCC 49844.</title>
        <authorList>
            <person name="Fedorov E.A."/>
            <person name="Omeragic M."/>
            <person name="Shalygina K.F."/>
            <person name="Maclea K.S."/>
        </authorList>
    </citation>
    <scope>NUCLEOTIDE SEQUENCE [LARGE SCALE GENOMIC DNA]</scope>
    <source>
        <strain evidence="2 3">ATCC 49844</strain>
    </source>
</reference>
<dbReference type="Pfam" id="PF12079">
    <property type="entry name" value="DUF3558"/>
    <property type="match status" value="1"/>
</dbReference>
<dbReference type="InterPro" id="IPR024520">
    <property type="entry name" value="DUF3558"/>
</dbReference>
<evidence type="ECO:0000313" key="3">
    <source>
        <dbReference type="Proteomes" id="UP001521150"/>
    </source>
</evidence>
<keyword evidence="3" id="KW-1185">Reference proteome</keyword>
<evidence type="ECO:0000256" key="1">
    <source>
        <dbReference type="SAM" id="SignalP"/>
    </source>
</evidence>
<dbReference type="PROSITE" id="PS51257">
    <property type="entry name" value="PROKAR_LIPOPROTEIN"/>
    <property type="match status" value="1"/>
</dbReference>